<dbReference type="KEGG" id="mtea:DK419_10945"/>
<dbReference type="Proteomes" id="UP000245444">
    <property type="component" value="Chromosome"/>
</dbReference>
<feature type="region of interest" description="Disordered" evidence="1">
    <location>
        <begin position="72"/>
        <end position="91"/>
    </location>
</feature>
<dbReference type="AlphaFoldDB" id="A0A2U8WNG9"/>
<proteinExistence type="predicted"/>
<evidence type="ECO:0000313" key="2">
    <source>
        <dbReference type="EMBL" id="AWN46762.1"/>
    </source>
</evidence>
<dbReference type="RefSeq" id="WP_109959100.1">
    <property type="nucleotide sequence ID" value="NZ_CP029553.1"/>
</dbReference>
<dbReference type="EMBL" id="CP029553">
    <property type="protein sequence ID" value="AWN46762.1"/>
    <property type="molecule type" value="Genomic_DNA"/>
</dbReference>
<sequence length="91" mass="9842">MPEPGSAALPVLRTALARERDRAHALSAEVDELQVALAVGRDRIEALCAERDHWAERARVLAELLCREAEEVRSTAGEAPRSARMAGRAAA</sequence>
<name>A0A2U8WNG9_9HYPH</name>
<evidence type="ECO:0000256" key="1">
    <source>
        <dbReference type="SAM" id="MobiDB-lite"/>
    </source>
</evidence>
<protein>
    <submittedName>
        <fullName evidence="2">Uncharacterized protein</fullName>
    </submittedName>
</protein>
<reference evidence="2 3" key="1">
    <citation type="submission" date="2018-05" db="EMBL/GenBank/DDBJ databases">
        <title>Complete Genome Sequence of Methylobacterium sp. 17Sr1-28.</title>
        <authorList>
            <person name="Srinivasan S."/>
        </authorList>
    </citation>
    <scope>NUCLEOTIDE SEQUENCE [LARGE SCALE GENOMIC DNA]</scope>
    <source>
        <strain evidence="2 3">17Sr1-28</strain>
    </source>
</reference>
<accession>A0A2U8WNG9</accession>
<organism evidence="2 3">
    <name type="scientific">Methylobacterium terrae</name>
    <dbReference type="NCBI Taxonomy" id="2202827"/>
    <lineage>
        <taxon>Bacteria</taxon>
        <taxon>Pseudomonadati</taxon>
        <taxon>Pseudomonadota</taxon>
        <taxon>Alphaproteobacteria</taxon>
        <taxon>Hyphomicrobiales</taxon>
        <taxon>Methylobacteriaceae</taxon>
        <taxon>Methylobacterium</taxon>
    </lineage>
</organism>
<gene>
    <name evidence="2" type="ORF">DK419_10945</name>
</gene>
<evidence type="ECO:0000313" key="3">
    <source>
        <dbReference type="Proteomes" id="UP000245444"/>
    </source>
</evidence>
<keyword evidence="3" id="KW-1185">Reference proteome</keyword>